<evidence type="ECO:0000256" key="1">
    <source>
        <dbReference type="SAM" id="MobiDB-lite"/>
    </source>
</evidence>
<feature type="region of interest" description="Disordered" evidence="1">
    <location>
        <begin position="394"/>
        <end position="423"/>
    </location>
</feature>
<keyword evidence="4" id="KW-1185">Reference proteome</keyword>
<feature type="compositionally biased region" description="Low complexity" evidence="1">
    <location>
        <begin position="31"/>
        <end position="64"/>
    </location>
</feature>
<gene>
    <name evidence="3" type="ORF">Vbra_16588</name>
</gene>
<feature type="compositionally biased region" description="Acidic residues" evidence="1">
    <location>
        <begin position="395"/>
        <end position="417"/>
    </location>
</feature>
<dbReference type="AlphaFoldDB" id="A0A0G4FZA4"/>
<feature type="chain" id="PRO_5005189972" evidence="2">
    <location>
        <begin position="19"/>
        <end position="423"/>
    </location>
</feature>
<feature type="compositionally biased region" description="Low complexity" evidence="1">
    <location>
        <begin position="98"/>
        <end position="107"/>
    </location>
</feature>
<evidence type="ECO:0000256" key="2">
    <source>
        <dbReference type="SAM" id="SignalP"/>
    </source>
</evidence>
<feature type="region of interest" description="Disordered" evidence="1">
    <location>
        <begin position="29"/>
        <end position="113"/>
    </location>
</feature>
<feature type="signal peptide" evidence="2">
    <location>
        <begin position="1"/>
        <end position="18"/>
    </location>
</feature>
<proteinExistence type="predicted"/>
<dbReference type="VEuPathDB" id="CryptoDB:Vbra_16588"/>
<sequence>MNLLSVALLLSLLTPSFATWPWEEWWRGGPSVSASSAPAETAHAARPAQQPMKAAPAAQTQAQAESGAEPQQQPTNAHAHAATAEQEPERQEPVHKTAAASSAAASARPEGGGLLFPDELEKYSVAELLQLFHEGSGEGDLPLGMAFGRVQKHLPDLELYFQETEGEGRLARLEREMRSAEGEDTLASLRKKYNTTGEVDDLLPGQKLFHEALMNGLNTTNSSRTVGEGDFSDVARVLGDLGLKVVERFLQFFEEGIWTGKLFMETKCQGKPFNWYFNMWDPGHFLLPVISDKYLAQAIIAAPGYLYHGQVENENVRIDDKQSIVIRYDIKPAMCPGPTTSMKIVSLWNPFGINLVVDDVRELVTVKKGLYMGLVYLNLGKYWPLVQIYSLETPVYDDDGDGDDDDDDDKDGDDEDTKETTDR</sequence>
<evidence type="ECO:0000313" key="4">
    <source>
        <dbReference type="Proteomes" id="UP000041254"/>
    </source>
</evidence>
<name>A0A0G4FZA4_VITBC</name>
<reference evidence="3 4" key="1">
    <citation type="submission" date="2014-11" db="EMBL/GenBank/DDBJ databases">
        <authorList>
            <person name="Zhu J."/>
            <person name="Qi W."/>
            <person name="Song R."/>
        </authorList>
    </citation>
    <scope>NUCLEOTIDE SEQUENCE [LARGE SCALE GENOMIC DNA]</scope>
</reference>
<keyword evidence="2" id="KW-0732">Signal</keyword>
<protein>
    <submittedName>
        <fullName evidence="3">Uncharacterized protein</fullName>
    </submittedName>
</protein>
<accession>A0A0G4FZA4</accession>
<organism evidence="3 4">
    <name type="scientific">Vitrella brassicaformis (strain CCMP3155)</name>
    <dbReference type="NCBI Taxonomy" id="1169540"/>
    <lineage>
        <taxon>Eukaryota</taxon>
        <taxon>Sar</taxon>
        <taxon>Alveolata</taxon>
        <taxon>Colpodellida</taxon>
        <taxon>Vitrellaceae</taxon>
        <taxon>Vitrella</taxon>
    </lineage>
</organism>
<evidence type="ECO:0000313" key="3">
    <source>
        <dbReference type="EMBL" id="CEM20954.1"/>
    </source>
</evidence>
<dbReference type="Proteomes" id="UP000041254">
    <property type="component" value="Unassembled WGS sequence"/>
</dbReference>
<dbReference type="EMBL" id="CDMY01000531">
    <property type="protein sequence ID" value="CEM20954.1"/>
    <property type="molecule type" value="Genomic_DNA"/>
</dbReference>
<dbReference type="InParanoid" id="A0A0G4FZA4"/>